<evidence type="ECO:0000313" key="2">
    <source>
        <dbReference type="Proteomes" id="UP000053690"/>
    </source>
</evidence>
<dbReference type="STRING" id="1685378.AVO44_05550"/>
<comment type="caution">
    <text evidence="1">The sequence shown here is derived from an EMBL/GenBank/DDBJ whole genome shotgun (WGS) entry which is preliminary data.</text>
</comment>
<gene>
    <name evidence="1" type="ORF">AVO44_05550</name>
</gene>
<sequence length="61" mass="6753">MGMISSKVGAGKTPVLVPLTSFYTNKYFSNSDARLFASLPMSNCKTLVWFHILADDMNFST</sequence>
<protein>
    <submittedName>
        <fullName evidence="1">Uncharacterized protein</fullName>
    </submittedName>
</protein>
<proteinExistence type="predicted"/>
<dbReference type="Proteomes" id="UP000053690">
    <property type="component" value="Unassembled WGS sequence"/>
</dbReference>
<accession>A0A0X3TZU4</accession>
<reference evidence="2" key="1">
    <citation type="submission" date="2015-12" db="EMBL/GenBank/DDBJ databases">
        <authorList>
            <person name="Zhang G."/>
            <person name="Stingl U."/>
        </authorList>
    </citation>
    <scope>NUCLEOTIDE SEQUENCE [LARGE SCALE GENOMIC DNA]</scope>
    <source>
        <strain evidence="2">ZGT108</strain>
    </source>
</reference>
<dbReference type="AlphaFoldDB" id="A0A0X3TZU4"/>
<keyword evidence="2" id="KW-1185">Reference proteome</keyword>
<organism evidence="1 2">
    <name type="scientific">Ruegeria profundi</name>
    <dbReference type="NCBI Taxonomy" id="1685378"/>
    <lineage>
        <taxon>Bacteria</taxon>
        <taxon>Pseudomonadati</taxon>
        <taxon>Pseudomonadota</taxon>
        <taxon>Alphaproteobacteria</taxon>
        <taxon>Rhodobacterales</taxon>
        <taxon>Roseobacteraceae</taxon>
        <taxon>Ruegeria</taxon>
    </lineage>
</organism>
<name>A0A0X3TZU4_9RHOB</name>
<evidence type="ECO:0000313" key="1">
    <source>
        <dbReference type="EMBL" id="KUJ81315.1"/>
    </source>
</evidence>
<dbReference type="EMBL" id="LQBP01000002">
    <property type="protein sequence ID" value="KUJ81315.1"/>
    <property type="molecule type" value="Genomic_DNA"/>
</dbReference>